<dbReference type="EMBL" id="LN734822">
    <property type="protein sequence ID" value="CEL24623.1"/>
    <property type="molecule type" value="Genomic_DNA"/>
</dbReference>
<keyword evidence="1" id="KW-0812">Transmembrane</keyword>
<evidence type="ECO:0000256" key="1">
    <source>
        <dbReference type="SAM" id="Phobius"/>
    </source>
</evidence>
<keyword evidence="1" id="KW-1133">Transmembrane helix</keyword>
<sequence>MDKLKLISYLIFIISLAGIIYALLFSPPNWIVYAISIIFIPTGILSLGLIVMKRGPEEDEEDKNREPFIGY</sequence>
<dbReference type="EMBL" id="CP006933">
    <property type="protein sequence ID" value="AIS32142.1"/>
    <property type="molecule type" value="Genomic_DNA"/>
</dbReference>
<reference evidence="2" key="1">
    <citation type="submission" date="2013-12" db="EMBL/GenBank/DDBJ databases">
        <title>The complete genome sequence of Methanobacterium sp. BRM9.</title>
        <authorList>
            <consortium name="Pastoral Greenhouse Gas Research Consortium"/>
            <person name="Kelly W.J."/>
            <person name="Leahy S.C."/>
            <person name="Perry R."/>
            <person name="Li D."/>
            <person name="Altermann E."/>
            <person name="Lambie S.C."/>
            <person name="Attwood G.T."/>
        </authorList>
    </citation>
    <scope>NUCLEOTIDE SEQUENCE [LARGE SCALE GENOMIC DNA]</scope>
    <source>
        <strain evidence="2">BRM9</strain>
    </source>
</reference>
<evidence type="ECO:0000313" key="5">
    <source>
        <dbReference type="EMBL" id="MBF4475316.1"/>
    </source>
</evidence>
<dbReference type="AlphaFoldDB" id="A0A090JXQ3"/>
<feature type="transmembrane region" description="Helical" evidence="1">
    <location>
        <begin position="7"/>
        <end position="24"/>
    </location>
</feature>
<proteinExistence type="predicted"/>
<reference evidence="3" key="2">
    <citation type="submission" date="2014-08" db="EMBL/GenBank/DDBJ databases">
        <authorList>
            <person name="Wibberg D."/>
        </authorList>
    </citation>
    <scope>NUCLEOTIDE SEQUENCE</scope>
</reference>
<evidence type="ECO:0000313" key="2">
    <source>
        <dbReference type="EMBL" id="AIS32142.1"/>
    </source>
</evidence>
<dbReference type="RefSeq" id="WP_048073385.1">
    <property type="nucleotide sequence ID" value="NZ_CALCVY010000270.1"/>
</dbReference>
<dbReference type="PATRIC" id="fig|2162.10.peg.1029"/>
<organism evidence="3">
    <name type="scientific">Methanobacterium formicicum</name>
    <dbReference type="NCBI Taxonomy" id="2162"/>
    <lineage>
        <taxon>Archaea</taxon>
        <taxon>Methanobacteriati</taxon>
        <taxon>Methanobacteriota</taxon>
        <taxon>Methanomada group</taxon>
        <taxon>Methanobacteria</taxon>
        <taxon>Methanobacteriales</taxon>
        <taxon>Methanobacteriaceae</taxon>
        <taxon>Methanobacterium</taxon>
    </lineage>
</organism>
<dbReference type="STRING" id="2162.BRM9_1327"/>
<keyword evidence="6" id="KW-1185">Reference proteome</keyword>
<dbReference type="EMBL" id="JADIIL010000028">
    <property type="protein sequence ID" value="MBF4475316.1"/>
    <property type="molecule type" value="Genomic_DNA"/>
</dbReference>
<keyword evidence="1" id="KW-0472">Membrane</keyword>
<dbReference type="GeneID" id="82849130"/>
<dbReference type="OrthoDB" id="69551at2157"/>
<name>A0A090JXQ3_METFO</name>
<accession>A0A090JXQ3</accession>
<dbReference type="Proteomes" id="UP000606900">
    <property type="component" value="Unassembled WGS sequence"/>
</dbReference>
<evidence type="ECO:0000313" key="6">
    <source>
        <dbReference type="Proteomes" id="UP000062768"/>
    </source>
</evidence>
<dbReference type="Proteomes" id="UP000029661">
    <property type="component" value="Chromosome"/>
</dbReference>
<dbReference type="KEGG" id="mfi:DSM1535_2012"/>
<dbReference type="Proteomes" id="UP000062768">
    <property type="component" value="Chromosome I"/>
</dbReference>
<protein>
    <submittedName>
        <fullName evidence="5">DUF788 domain-containing protein</fullName>
    </submittedName>
    <submittedName>
        <fullName evidence="2">Energy-converting hydrogenase A subunit I EhaI</fullName>
    </submittedName>
</protein>
<dbReference type="EMBL" id="LN515531">
    <property type="protein sequence ID" value="CEA14336.1"/>
    <property type="molecule type" value="Genomic_DNA"/>
</dbReference>
<evidence type="ECO:0000313" key="4">
    <source>
        <dbReference type="EMBL" id="CEL24623.1"/>
    </source>
</evidence>
<reference evidence="5" key="4">
    <citation type="submission" date="2020-10" db="EMBL/GenBank/DDBJ databases">
        <title>Dehalococcoides mccartyi of a TCE/Cr reducing biochatode.</title>
        <authorList>
            <person name="Matturro B."/>
        </authorList>
    </citation>
    <scope>NUCLEOTIDE SEQUENCE</scope>
    <source>
        <strain evidence="5">Bin2</strain>
    </source>
</reference>
<evidence type="ECO:0000313" key="3">
    <source>
        <dbReference type="EMBL" id="CEA14336.1"/>
    </source>
</evidence>
<feature type="transmembrane region" description="Helical" evidence="1">
    <location>
        <begin position="30"/>
        <end position="51"/>
    </location>
</feature>
<reference evidence="4" key="3">
    <citation type="submission" date="2014-09" db="EMBL/GenBank/DDBJ databases">
        <authorList>
            <person name="Bishop-Lilly K.A."/>
            <person name="Broomall S.M."/>
            <person name="Chain P.S."/>
            <person name="Chertkov O."/>
            <person name="Coyne S.R."/>
            <person name="Daligault H.E."/>
            <person name="Davenport K.W."/>
            <person name="Erkkila T."/>
            <person name="Frey K.G."/>
            <person name="Gibbons H.S."/>
            <person name="Gu W."/>
            <person name="Jaissle J."/>
            <person name="Johnson S.L."/>
            <person name="Koroleva G.I."/>
            <person name="Ladner J.T."/>
            <person name="Lo C.-C."/>
            <person name="Minogue T.D."/>
            <person name="Munk C."/>
            <person name="Palacios G.F."/>
            <person name="Redden C.L."/>
            <person name="Rosenzweig C.N."/>
            <person name="Scholz M.B."/>
            <person name="Teshima H."/>
            <person name="Xu Y."/>
        </authorList>
    </citation>
    <scope>NUCLEOTIDE SEQUENCE</scope>
    <source>
        <strain evidence="4">Mb9</strain>
    </source>
</reference>
<dbReference type="KEGG" id="mfc:BRM9_1327"/>
<gene>
    <name evidence="2" type="primary">ehaI</name>
    <name evidence="2" type="ORF">BRM9_1327</name>
    <name evidence="3" type="ORF">DSM1535_2012</name>
    <name evidence="5" type="ORF">ISP06_07590</name>
    <name evidence="4" type="ORF">MB9_0984</name>
</gene>